<reference evidence="2" key="1">
    <citation type="submission" date="2022-07" db="EMBL/GenBank/DDBJ databases">
        <title>Enhanced cultured diversity of the mouse gut microbiota enables custom-made synthetic communities.</title>
        <authorList>
            <person name="Afrizal A."/>
        </authorList>
    </citation>
    <scope>NUCLEOTIDE SEQUENCE</scope>
    <source>
        <strain evidence="2">DSM 29186</strain>
    </source>
</reference>
<dbReference type="SUPFAM" id="SSF52317">
    <property type="entry name" value="Class I glutamine amidotransferase-like"/>
    <property type="match status" value="1"/>
</dbReference>
<dbReference type="InterPro" id="IPR029062">
    <property type="entry name" value="Class_I_gatase-like"/>
</dbReference>
<dbReference type="CDD" id="cd03143">
    <property type="entry name" value="A4_beta-galactosidase_middle_domain"/>
    <property type="match status" value="1"/>
</dbReference>
<keyword evidence="3" id="KW-1185">Reference proteome</keyword>
<feature type="domain" description="Beta-galactosidase trimerisation" evidence="1">
    <location>
        <begin position="26"/>
        <end position="106"/>
    </location>
</feature>
<gene>
    <name evidence="2" type="ORF">NSA58_13125</name>
</gene>
<dbReference type="Proteomes" id="UP001140817">
    <property type="component" value="Unassembled WGS sequence"/>
</dbReference>
<sequence>MEYQHQQCQFLMYFRYRGATKGAEPFFENNVNIDVIQSYASFDEYQVLLLPVMIVYKKEVQEKIREFVKAGKTVLLRFINSVKDYYNNLTLNEFNPINFTDFVGAYVGCGADDNIVNKLEYKILVENNIKIIKS</sequence>
<evidence type="ECO:0000313" key="3">
    <source>
        <dbReference type="Proteomes" id="UP001140817"/>
    </source>
</evidence>
<comment type="caution">
    <text evidence="2">The sequence shown here is derived from an EMBL/GenBank/DDBJ whole genome shotgun (WGS) entry which is preliminary data.</text>
</comment>
<protein>
    <submittedName>
        <fullName evidence="2">Beta-galactosidase trimerization domain-containing protein</fullName>
    </submittedName>
</protein>
<accession>A0A9X2MBR3</accession>
<dbReference type="EMBL" id="JANKBY010000183">
    <property type="protein sequence ID" value="MCR1823730.1"/>
    <property type="molecule type" value="Genomic_DNA"/>
</dbReference>
<name>A0A9X2MBR3_9FIRM</name>
<evidence type="ECO:0000259" key="1">
    <source>
        <dbReference type="Pfam" id="PF08532"/>
    </source>
</evidence>
<dbReference type="InterPro" id="IPR013738">
    <property type="entry name" value="Beta_galactosidase_Trimer"/>
</dbReference>
<organism evidence="2 3">
    <name type="scientific">Terrisporobacter muris</name>
    <dbReference type="NCBI Taxonomy" id="2963284"/>
    <lineage>
        <taxon>Bacteria</taxon>
        <taxon>Bacillati</taxon>
        <taxon>Bacillota</taxon>
        <taxon>Clostridia</taxon>
        <taxon>Peptostreptococcales</taxon>
        <taxon>Peptostreptococcaceae</taxon>
        <taxon>Terrisporobacter</taxon>
    </lineage>
</organism>
<proteinExistence type="predicted"/>
<dbReference type="Pfam" id="PF08532">
    <property type="entry name" value="Glyco_hydro_42M"/>
    <property type="match status" value="1"/>
</dbReference>
<dbReference type="GO" id="GO:0005975">
    <property type="term" value="P:carbohydrate metabolic process"/>
    <property type="evidence" value="ECO:0007669"/>
    <property type="project" value="InterPro"/>
</dbReference>
<dbReference type="RefSeq" id="WP_257560542.1">
    <property type="nucleotide sequence ID" value="NZ_JANKBY010000183.1"/>
</dbReference>
<dbReference type="AlphaFoldDB" id="A0A9X2MBR3"/>
<evidence type="ECO:0000313" key="2">
    <source>
        <dbReference type="EMBL" id="MCR1823730.1"/>
    </source>
</evidence>
<dbReference type="GO" id="GO:0004565">
    <property type="term" value="F:beta-galactosidase activity"/>
    <property type="evidence" value="ECO:0007669"/>
    <property type="project" value="InterPro"/>
</dbReference>
<dbReference type="Gene3D" id="3.40.50.880">
    <property type="match status" value="1"/>
</dbReference>